<organism evidence="2 3">
    <name type="scientific">Ectocarpus siliculosus</name>
    <name type="common">Brown alga</name>
    <name type="synonym">Conferva siliculosa</name>
    <dbReference type="NCBI Taxonomy" id="2880"/>
    <lineage>
        <taxon>Eukaryota</taxon>
        <taxon>Sar</taxon>
        <taxon>Stramenopiles</taxon>
        <taxon>Ochrophyta</taxon>
        <taxon>PX clade</taxon>
        <taxon>Phaeophyceae</taxon>
        <taxon>Ectocarpales</taxon>
        <taxon>Ectocarpaceae</taxon>
        <taxon>Ectocarpus</taxon>
    </lineage>
</organism>
<dbReference type="InParanoid" id="D7G5Q2"/>
<feature type="compositionally biased region" description="Pro residues" evidence="1">
    <location>
        <begin position="378"/>
        <end position="390"/>
    </location>
</feature>
<feature type="compositionally biased region" description="Pro residues" evidence="1">
    <location>
        <begin position="353"/>
        <end position="363"/>
    </location>
</feature>
<evidence type="ECO:0000313" key="3">
    <source>
        <dbReference type="Proteomes" id="UP000002630"/>
    </source>
</evidence>
<proteinExistence type="predicted"/>
<evidence type="ECO:0000256" key="1">
    <source>
        <dbReference type="SAM" id="MobiDB-lite"/>
    </source>
</evidence>
<evidence type="ECO:0000313" key="2">
    <source>
        <dbReference type="EMBL" id="CBJ27349.1"/>
    </source>
</evidence>
<dbReference type="Proteomes" id="UP000002630">
    <property type="component" value="Linkage Group LG26"/>
</dbReference>
<name>D7G5Q2_ECTSI</name>
<reference evidence="2 3" key="1">
    <citation type="journal article" date="2010" name="Nature">
        <title>The Ectocarpus genome and the independent evolution of multicellularity in brown algae.</title>
        <authorList>
            <person name="Cock J.M."/>
            <person name="Sterck L."/>
            <person name="Rouze P."/>
            <person name="Scornet D."/>
            <person name="Allen A.E."/>
            <person name="Amoutzias G."/>
            <person name="Anthouard V."/>
            <person name="Artiguenave F."/>
            <person name="Aury J.M."/>
            <person name="Badger J.H."/>
            <person name="Beszteri B."/>
            <person name="Billiau K."/>
            <person name="Bonnet E."/>
            <person name="Bothwell J.H."/>
            <person name="Bowler C."/>
            <person name="Boyen C."/>
            <person name="Brownlee C."/>
            <person name="Carrano C.J."/>
            <person name="Charrier B."/>
            <person name="Cho G.Y."/>
            <person name="Coelho S.M."/>
            <person name="Collen J."/>
            <person name="Corre E."/>
            <person name="Da Silva C."/>
            <person name="Delage L."/>
            <person name="Delaroque N."/>
            <person name="Dittami S.M."/>
            <person name="Doulbeau S."/>
            <person name="Elias M."/>
            <person name="Farnham G."/>
            <person name="Gachon C.M."/>
            <person name="Gschloessl B."/>
            <person name="Heesch S."/>
            <person name="Jabbari K."/>
            <person name="Jubin C."/>
            <person name="Kawai H."/>
            <person name="Kimura K."/>
            <person name="Kloareg B."/>
            <person name="Kupper F.C."/>
            <person name="Lang D."/>
            <person name="Le Bail A."/>
            <person name="Leblanc C."/>
            <person name="Lerouge P."/>
            <person name="Lohr M."/>
            <person name="Lopez P.J."/>
            <person name="Martens C."/>
            <person name="Maumus F."/>
            <person name="Michel G."/>
            <person name="Miranda-Saavedra D."/>
            <person name="Morales J."/>
            <person name="Moreau H."/>
            <person name="Motomura T."/>
            <person name="Nagasato C."/>
            <person name="Napoli C.A."/>
            <person name="Nelson D.R."/>
            <person name="Nyvall-Collen P."/>
            <person name="Peters A.F."/>
            <person name="Pommier C."/>
            <person name="Potin P."/>
            <person name="Poulain J."/>
            <person name="Quesneville H."/>
            <person name="Read B."/>
            <person name="Rensing S.A."/>
            <person name="Ritter A."/>
            <person name="Rousvoal S."/>
            <person name="Samanta M."/>
            <person name="Samson G."/>
            <person name="Schroeder D.C."/>
            <person name="Segurens B."/>
            <person name="Strittmatter M."/>
            <person name="Tonon T."/>
            <person name="Tregear J.W."/>
            <person name="Valentin K."/>
            <person name="von Dassow P."/>
            <person name="Yamagishi T."/>
            <person name="Van de Peer Y."/>
            <person name="Wincker P."/>
        </authorList>
    </citation>
    <scope>NUCLEOTIDE SEQUENCE [LARGE SCALE GENOMIC DNA]</scope>
    <source>
        <strain evidence="3">Ec32 / CCAP1310/4</strain>
    </source>
</reference>
<feature type="compositionally biased region" description="Low complexity" evidence="1">
    <location>
        <begin position="332"/>
        <end position="351"/>
    </location>
</feature>
<protein>
    <submittedName>
        <fullName evidence="2">Uncharacterized protein</fullName>
    </submittedName>
</protein>
<dbReference type="EMBL" id="FN648894">
    <property type="protein sequence ID" value="CBJ27349.1"/>
    <property type="molecule type" value="Genomic_DNA"/>
</dbReference>
<dbReference type="OMA" id="HGVKEWH"/>
<dbReference type="AlphaFoldDB" id="D7G5Q2"/>
<feature type="compositionally biased region" description="Low complexity" evidence="1">
    <location>
        <begin position="207"/>
        <end position="225"/>
    </location>
</feature>
<accession>D7G5Q2</accession>
<keyword evidence="3" id="KW-1185">Reference proteome</keyword>
<dbReference type="OrthoDB" id="186058at2759"/>
<feature type="compositionally biased region" description="Pro residues" evidence="1">
    <location>
        <begin position="279"/>
        <end position="291"/>
    </location>
</feature>
<feature type="compositionally biased region" description="Low complexity" evidence="1">
    <location>
        <begin position="240"/>
        <end position="253"/>
    </location>
</feature>
<sequence length="453" mass="46661">MERNGVEEMNQLGGSGGTIQLALDALKEKKGSVDQVVDYCESSYLEPGANKREVWLRTEEYLKDALGSVVADIEDMAINLLTFVNAQAEAVEKVTSDVVIAKTRLNRAREQSAATRLLELRRAAGETPARQKIVVLTGSERPTKCRPLPPRRRISLKEKLGGIYADEPPSSLSLASDSGTLPGSAAAGLGDAGSVAETADMWGEHNSSPSSSRVGGISDLPSPSVGGDGGGSPRSFKPDGSSASPAASPREAAAGGGDSASKKDRLDLAAAARKAVAPVPVPTMAPPPPARDPVVMNKRLSAKQARPAGGAVGAPPPLVSRAKPGAPPPLLSQAGRGSSMSSVSSRPEGGSKPLPPPPPPQQQPPASSLFSVPEAQTPAPPLPPPPPPPKASSQAAASPPPPPPPPPPVKQGECDDHLIFFGCCWCVQSVSRYDELACESVGFAGSLFLISRC</sequence>
<dbReference type="STRING" id="2880.D7G5Q2"/>
<gene>
    <name evidence="2" type="ORF">Esi_0067_0027</name>
</gene>
<feature type="compositionally biased region" description="Pro residues" evidence="1">
    <location>
        <begin position="398"/>
        <end position="409"/>
    </location>
</feature>
<feature type="compositionally biased region" description="Low complexity" evidence="1">
    <location>
        <begin position="268"/>
        <end position="278"/>
    </location>
</feature>
<dbReference type="EMBL" id="FN649751">
    <property type="protein sequence ID" value="CBJ27349.1"/>
    <property type="molecule type" value="Genomic_DNA"/>
</dbReference>
<dbReference type="Gene3D" id="6.10.140.1620">
    <property type="match status" value="1"/>
</dbReference>
<feature type="region of interest" description="Disordered" evidence="1">
    <location>
        <begin position="201"/>
        <end position="410"/>
    </location>
</feature>